<gene>
    <name evidence="2" type="ORF">SAMN06296052_10254</name>
</gene>
<evidence type="ECO:0000313" key="3">
    <source>
        <dbReference type="Proteomes" id="UP000198432"/>
    </source>
</evidence>
<dbReference type="EMBL" id="FZOQ01000002">
    <property type="protein sequence ID" value="SNS09215.1"/>
    <property type="molecule type" value="Genomic_DNA"/>
</dbReference>
<proteinExistence type="predicted"/>
<accession>A0A239BM45</accession>
<dbReference type="AlphaFoldDB" id="A0A239BM45"/>
<feature type="signal peptide" evidence="1">
    <location>
        <begin position="1"/>
        <end position="18"/>
    </location>
</feature>
<evidence type="ECO:0000256" key="1">
    <source>
        <dbReference type="SAM" id="SignalP"/>
    </source>
</evidence>
<evidence type="ECO:0000313" key="2">
    <source>
        <dbReference type="EMBL" id="SNS09215.1"/>
    </source>
</evidence>
<keyword evidence="3" id="KW-1185">Reference proteome</keyword>
<evidence type="ECO:0008006" key="4">
    <source>
        <dbReference type="Google" id="ProtNLM"/>
    </source>
</evidence>
<dbReference type="SUPFAM" id="SSF103515">
    <property type="entry name" value="Autotransporter"/>
    <property type="match status" value="1"/>
</dbReference>
<reference evidence="3" key="1">
    <citation type="submission" date="2017-06" db="EMBL/GenBank/DDBJ databases">
        <authorList>
            <person name="Varghese N."/>
            <person name="Submissions S."/>
        </authorList>
    </citation>
    <scope>NUCLEOTIDE SEQUENCE [LARGE SCALE GENOMIC DNA]</scope>
    <source>
        <strain evidence="3">NKM1</strain>
    </source>
</reference>
<protein>
    <recommendedName>
        <fullName evidence="4">Outer membrane protein beta-barrel domain-containing protein</fullName>
    </recommendedName>
</protein>
<name>A0A239BM45_9BACT</name>
<dbReference type="InterPro" id="IPR036709">
    <property type="entry name" value="Autotransporte_beta_dom_sf"/>
</dbReference>
<feature type="chain" id="PRO_5012647288" description="Outer membrane protein beta-barrel domain-containing protein" evidence="1">
    <location>
        <begin position="19"/>
        <end position="209"/>
    </location>
</feature>
<dbReference type="RefSeq" id="WP_089317547.1">
    <property type="nucleotide sequence ID" value="NZ_FZOQ01000002.1"/>
</dbReference>
<keyword evidence="1" id="KW-0732">Signal</keyword>
<sequence>MRKLLFSALVLLSFSSLAQENHHSFLIKAKVKQASIMLGGNINASAYKTSQELDYPSATKEGRNTTANLQSKSAYFVMHDWAVGLDVTLNHVGHAVTTEQGEEKYRRTMLLAGPFTRYYLDNGVFGELGLQMGLFNFSTGEKIDLYQGTIGVGYSHFINEKIALEPLISFRYYRETADDLSNVTIGPMFGFGVQAYLLRKRAHVIKETL</sequence>
<organism evidence="2 3">
    <name type="scientific">Pontibacter ummariensis</name>
    <dbReference type="NCBI Taxonomy" id="1610492"/>
    <lineage>
        <taxon>Bacteria</taxon>
        <taxon>Pseudomonadati</taxon>
        <taxon>Bacteroidota</taxon>
        <taxon>Cytophagia</taxon>
        <taxon>Cytophagales</taxon>
        <taxon>Hymenobacteraceae</taxon>
        <taxon>Pontibacter</taxon>
    </lineage>
</organism>
<dbReference type="Proteomes" id="UP000198432">
    <property type="component" value="Unassembled WGS sequence"/>
</dbReference>
<dbReference type="OrthoDB" id="945117at2"/>